<evidence type="ECO:0008006" key="8">
    <source>
        <dbReference type="Google" id="ProtNLM"/>
    </source>
</evidence>
<dbReference type="EMBL" id="LGGH01000001">
    <property type="protein sequence ID" value="KUK68675.1"/>
    <property type="molecule type" value="Genomic_DNA"/>
</dbReference>
<evidence type="ECO:0000313" key="3">
    <source>
        <dbReference type="EMBL" id="KUK68675.1"/>
    </source>
</evidence>
<evidence type="ECO:0000313" key="6">
    <source>
        <dbReference type="Proteomes" id="UP000055014"/>
    </source>
</evidence>
<evidence type="ECO:0000313" key="5">
    <source>
        <dbReference type="Proteomes" id="UP000054260"/>
    </source>
</evidence>
<evidence type="ECO:0000313" key="7">
    <source>
        <dbReference type="Proteomes" id="UP000264215"/>
    </source>
</evidence>
<reference evidence="3" key="1">
    <citation type="journal article" date="2015" name="MBio">
        <title>Genome-resolved metagenomic analysis reveals roles for candidate phyla and other microbial community members in biogeochemical transformations in oil reservoirs.</title>
        <authorList>
            <person name="Hu P."/>
            <person name="Tom L."/>
            <person name="Singh A."/>
            <person name="Thomas B.C."/>
            <person name="Baker B.J."/>
            <person name="Piceno Y.M."/>
            <person name="Andersen G.L."/>
            <person name="Banfield J.F."/>
        </authorList>
    </citation>
    <scope>NUCLEOTIDE SEQUENCE [LARGE SCALE GENOMIC DNA]</scope>
    <source>
        <strain evidence="3">46_47</strain>
        <strain evidence="4">46_70</strain>
    </source>
</reference>
<sequence length="78" mass="9322">MDSYQELELVIDKMVEEFNRLRKENEQLWKQVEAAQRKAEESELRIRELELRLESESRTISSLIKRVRGSLVEDSKKA</sequence>
<keyword evidence="1" id="KW-0175">Coiled coil</keyword>
<dbReference type="Proteomes" id="UP000264215">
    <property type="component" value="Unassembled WGS sequence"/>
</dbReference>
<feature type="coiled-coil region" evidence="1">
    <location>
        <begin position="4"/>
        <end position="66"/>
    </location>
</feature>
<dbReference type="AlphaFoldDB" id="A0A101H1K3"/>
<reference evidence="2 7" key="3">
    <citation type="journal article" date="2018" name="Nat. Biotechnol.">
        <title>A standardized bacterial taxonomy based on genome phylogeny substantially revises the tree of life.</title>
        <authorList>
            <person name="Parks D.H."/>
            <person name="Chuvochina M."/>
            <person name="Waite D.W."/>
            <person name="Rinke C."/>
            <person name="Skarshewski A."/>
            <person name="Chaumeil P.A."/>
            <person name="Hugenholtz P."/>
        </authorList>
    </citation>
    <scope>NUCLEOTIDE SEQUENCE [LARGE SCALE GENOMIC DNA]</scope>
    <source>
        <strain evidence="2">UBA9905</strain>
    </source>
</reference>
<evidence type="ECO:0000313" key="4">
    <source>
        <dbReference type="EMBL" id="KUK91369.1"/>
    </source>
</evidence>
<name>A0A101H1K3_9BACT</name>
<comment type="caution">
    <text evidence="3">The sequence shown here is derived from an EMBL/GenBank/DDBJ whole genome shotgun (WGS) entry which is preliminary data.</text>
</comment>
<proteinExistence type="predicted"/>
<dbReference type="Proteomes" id="UP000054260">
    <property type="component" value="Unassembled WGS sequence"/>
</dbReference>
<dbReference type="EMBL" id="LGGW01000003">
    <property type="protein sequence ID" value="KUK91369.1"/>
    <property type="molecule type" value="Genomic_DNA"/>
</dbReference>
<evidence type="ECO:0000256" key="1">
    <source>
        <dbReference type="SAM" id="Coils"/>
    </source>
</evidence>
<organism evidence="3 5">
    <name type="scientific">Mesotoga infera</name>
    <dbReference type="NCBI Taxonomy" id="1236046"/>
    <lineage>
        <taxon>Bacteria</taxon>
        <taxon>Thermotogati</taxon>
        <taxon>Thermotogota</taxon>
        <taxon>Thermotogae</taxon>
        <taxon>Kosmotogales</taxon>
        <taxon>Kosmotogaceae</taxon>
        <taxon>Mesotoga</taxon>
    </lineage>
</organism>
<protein>
    <recommendedName>
        <fullName evidence="8">Cell division protein ZapB</fullName>
    </recommendedName>
</protein>
<dbReference type="Proteomes" id="UP000055014">
    <property type="component" value="Unassembled WGS sequence"/>
</dbReference>
<gene>
    <name evidence="2" type="ORF">DIT26_02255</name>
    <name evidence="3" type="ORF">XD86_0007</name>
    <name evidence="4" type="ORF">XE02_0085</name>
</gene>
<evidence type="ECO:0000313" key="2">
    <source>
        <dbReference type="EMBL" id="HCO69399.1"/>
    </source>
</evidence>
<dbReference type="PATRIC" id="fig|1236046.5.peg.657"/>
<reference evidence="5 6" key="2">
    <citation type="journal article" date="2015" name="MBio">
        <title>Genome-Resolved Metagenomic Analysis Reveals Roles for Candidate Phyla and Other Microbial Community Members in Biogeochemical Transformations in Oil Reservoirs.</title>
        <authorList>
            <person name="Hu P."/>
            <person name="Tom L."/>
            <person name="Singh A."/>
            <person name="Thomas B.C."/>
            <person name="Baker B.J."/>
            <person name="Piceno Y.M."/>
            <person name="Andersen G.L."/>
            <person name="Banfield J.F."/>
        </authorList>
    </citation>
    <scope>NUCLEOTIDE SEQUENCE [LARGE SCALE GENOMIC DNA]</scope>
</reference>
<accession>A0A101H1K3</accession>
<dbReference type="EMBL" id="DQBS01000057">
    <property type="protein sequence ID" value="HCO69399.1"/>
    <property type="molecule type" value="Genomic_DNA"/>
</dbReference>